<proteinExistence type="predicted"/>
<gene>
    <name evidence="1" type="ORF">DB895_03085</name>
</gene>
<dbReference type="Proteomes" id="UP000245449">
    <property type="component" value="Unassembled WGS sequence"/>
</dbReference>
<comment type="caution">
    <text evidence="1">The sequence shown here is derived from an EMBL/GenBank/DDBJ whole genome shotgun (WGS) entry which is preliminary data.</text>
</comment>
<dbReference type="AlphaFoldDB" id="A0A2U1JMN0"/>
<name>A0A2U1JMN0_9FLAO</name>
<evidence type="ECO:0000313" key="1">
    <source>
        <dbReference type="EMBL" id="PWA06421.1"/>
    </source>
</evidence>
<keyword evidence="2" id="KW-1185">Reference proteome</keyword>
<accession>A0A2U1JMN0</accession>
<protein>
    <submittedName>
        <fullName evidence="1">Uncharacterized protein</fullName>
    </submittedName>
</protein>
<dbReference type="EMBL" id="QCZI01000003">
    <property type="protein sequence ID" value="PWA06421.1"/>
    <property type="molecule type" value="Genomic_DNA"/>
</dbReference>
<sequence>MKCSPLANKKISEFGSQEPFQSYLKNISADNPNKKISLLLTRFLIDIKFLNHPDNLSEQIK</sequence>
<evidence type="ECO:0000313" key="2">
    <source>
        <dbReference type="Proteomes" id="UP000245449"/>
    </source>
</evidence>
<reference evidence="1 2" key="1">
    <citation type="submission" date="2018-04" db="EMBL/GenBank/DDBJ databases">
        <title>Flavobacterium sp. nov., isolated from glacier ice.</title>
        <authorList>
            <person name="Liu Q."/>
            <person name="Xin Y.-H."/>
        </authorList>
    </citation>
    <scope>NUCLEOTIDE SEQUENCE [LARGE SCALE GENOMIC DNA]</scope>
    <source>
        <strain evidence="1 2">RB1R5</strain>
    </source>
</reference>
<organism evidence="1 2">
    <name type="scientific">Flavobacterium psychrotolerans</name>
    <dbReference type="NCBI Taxonomy" id="2169410"/>
    <lineage>
        <taxon>Bacteria</taxon>
        <taxon>Pseudomonadati</taxon>
        <taxon>Bacteroidota</taxon>
        <taxon>Flavobacteriia</taxon>
        <taxon>Flavobacteriales</taxon>
        <taxon>Flavobacteriaceae</taxon>
        <taxon>Flavobacterium</taxon>
    </lineage>
</organism>